<sequence>MATIQTSIKIFDGMTPAFRNMTNSINTTINSLERLQGRLNNPLNAGNIQASQQSLNNIESILTRIEQKIGRNTNEQENFNNKIRQGSEAGSLLVSKLKSIAGIYIGIKGIDSITKVADTIASTKARLNLMNDGLQTTDQLNKMIYLSAQSARASYADTAAQIAKLGILAGDAFGSSAEVIKFTELMNKAFVIGGTSANEASAAMYQLTQAMGAGKLQGDEFRSIMENAPLLATKIADAMGKTKDQLKELSSSGAITADVIRNALFKASDEIEKKFASMAITFSQALTMMKNDAYMIFSETLSKISGALQSVRFSEIVVSMRNVMIAISSNIYDTLNIIKNILNSDFFSDFVSNVTLGAILIINGLGWVTNATLNVANVFAQNWSIIAPIIYGVIAAIAIYKGVLLASTIATTVASFVNSLYAVAAYKSCAALAAQEFAIFGKISAQTMEALVTAQATAAQWGFNAALLSCPIFWIIAGIIAFVVVVFVAVAAVNKFSGTSLTVLGAIVGAVFAAVAFIQNIMIWLFNRCVDVNEGIANGWNQCVYLMKQAIAKGVIFIIEKMASLNDAVNNAGNALGKAFIDGANIAIRGVNKLIDLINKIPGINIGKVGEATFTPVKADNSYIKQQIDSLNKWVGDAPEKIKLDRMGYKDIGAEFQKGNALGTKWQNAITDKFKDTFDINKMLEDAKKKLGLDDLWNKQNPLNNLGGFGGDLGKNVKDTAGNTAKMAKTMDKSQEDLKYLRDIAEQETINRFTGVNIKIDMNNTNNISKDTDVDGIVNVLTEKLNDAMIVSAEGIV</sequence>
<dbReference type="NCBIfam" id="TIGR02675">
    <property type="entry name" value="tape_meas_nterm"/>
    <property type="match status" value="1"/>
</dbReference>
<comment type="caution">
    <text evidence="4">The sequence shown here is derived from an EMBL/GenBank/DDBJ whole genome shotgun (WGS) entry which is preliminary data.</text>
</comment>
<evidence type="ECO:0000313" key="4">
    <source>
        <dbReference type="EMBL" id="SJS74254.1"/>
    </source>
</evidence>
<dbReference type="Proteomes" id="UP000878956">
    <property type="component" value="Unassembled WGS sequence"/>
</dbReference>
<feature type="transmembrane region" description="Helical" evidence="1">
    <location>
        <begin position="385"/>
        <end position="410"/>
    </location>
</feature>
<reference evidence="3" key="3">
    <citation type="submission" date="2021-06" db="EMBL/GenBank/DDBJ databases">
        <authorList>
            <consortium name="NCBI Pathogen Detection Project"/>
        </authorList>
    </citation>
    <scope>NUCLEOTIDE SEQUENCE</scope>
    <source>
        <strain evidence="3">HN1000</strain>
    </source>
</reference>
<feature type="transmembrane region" description="Helical" evidence="1">
    <location>
        <begin position="501"/>
        <end position="526"/>
    </location>
</feature>
<dbReference type="EMBL" id="FUPS01000010">
    <property type="protein sequence ID" value="SJS74254.1"/>
    <property type="molecule type" value="Genomic_DNA"/>
</dbReference>
<reference evidence="4 5" key="1">
    <citation type="submission" date="2017-02" db="EMBL/GenBank/DDBJ databases">
        <authorList>
            <consortium name="Pathogen Informatics"/>
        </authorList>
    </citation>
    <scope>NUCLEOTIDE SEQUENCE [LARGE SCALE GENOMIC DNA]</scope>
    <source>
        <strain evidence="4 5">VRECD0157</strain>
    </source>
</reference>
<protein>
    <submittedName>
        <fullName evidence="4">Phage-related minor tail protein</fullName>
    </submittedName>
    <submittedName>
        <fullName evidence="3">Tape measure protein</fullName>
    </submittedName>
</protein>
<proteinExistence type="predicted"/>
<reference evidence="3" key="2">
    <citation type="journal article" date="2018" name="Genome Biol.">
        <title>SKESA: strategic k-mer extension for scrupulous assemblies.</title>
        <authorList>
            <person name="Souvorov A."/>
            <person name="Agarwala R."/>
            <person name="Lipman D.J."/>
        </authorList>
    </citation>
    <scope>NUCLEOTIDE SEQUENCE</scope>
    <source>
        <strain evidence="3">HN1000</strain>
    </source>
</reference>
<keyword evidence="1" id="KW-1133">Transmembrane helix</keyword>
<accession>A0A9X8RKH4</accession>
<keyword evidence="1" id="KW-0472">Membrane</keyword>
<organism evidence="4 5">
    <name type="scientific">Clostridioides difficile</name>
    <name type="common">Peptoclostridium difficile</name>
    <dbReference type="NCBI Taxonomy" id="1496"/>
    <lineage>
        <taxon>Bacteria</taxon>
        <taxon>Bacillati</taxon>
        <taxon>Bacillota</taxon>
        <taxon>Clostridia</taxon>
        <taxon>Peptostreptococcales</taxon>
        <taxon>Peptostreptococcaceae</taxon>
        <taxon>Clostridioides</taxon>
    </lineage>
</organism>
<evidence type="ECO:0000313" key="5">
    <source>
        <dbReference type="Proteomes" id="UP000189137"/>
    </source>
</evidence>
<keyword evidence="1" id="KW-0812">Transmembrane</keyword>
<dbReference type="Proteomes" id="UP000189137">
    <property type="component" value="Unassembled WGS sequence"/>
</dbReference>
<dbReference type="InterPro" id="IPR013491">
    <property type="entry name" value="Tape_meas_N"/>
</dbReference>
<evidence type="ECO:0000313" key="3">
    <source>
        <dbReference type="EMBL" id="HBH1541742.1"/>
    </source>
</evidence>
<dbReference type="RefSeq" id="WP_021377356.1">
    <property type="nucleotide sequence ID" value="NZ_AP031492.1"/>
</dbReference>
<dbReference type="EMBL" id="DAEPXK010000009">
    <property type="protein sequence ID" value="HBH1541742.1"/>
    <property type="molecule type" value="Genomic_DNA"/>
</dbReference>
<name>A0A9X8RKH4_CLODI</name>
<feature type="transmembrane region" description="Helical" evidence="1">
    <location>
        <begin position="350"/>
        <end position="373"/>
    </location>
</feature>
<feature type="transmembrane region" description="Helical" evidence="1">
    <location>
        <begin position="472"/>
        <end position="494"/>
    </location>
</feature>
<gene>
    <name evidence="3" type="ORF">KRM00_001210</name>
    <name evidence="4" type="ORF">SAMEA3375112_02772</name>
</gene>
<dbReference type="AlphaFoldDB" id="A0A9X8RKH4"/>
<evidence type="ECO:0000256" key="1">
    <source>
        <dbReference type="SAM" id="Phobius"/>
    </source>
</evidence>
<dbReference type="Pfam" id="PF20155">
    <property type="entry name" value="TMP_3"/>
    <property type="match status" value="1"/>
</dbReference>
<evidence type="ECO:0000259" key="2">
    <source>
        <dbReference type="Pfam" id="PF20155"/>
    </source>
</evidence>
<feature type="domain" description="Tape measure protein N-terminal" evidence="2">
    <location>
        <begin position="112"/>
        <end position="296"/>
    </location>
</feature>